<dbReference type="GO" id="GO:0030089">
    <property type="term" value="C:phycobilisome"/>
    <property type="evidence" value="ECO:0007669"/>
    <property type="project" value="UniProtKB-KW"/>
</dbReference>
<comment type="caution">
    <text evidence="3">The sequence shown here is derived from an EMBL/GenBank/DDBJ whole genome shotgun (WGS) entry which is preliminary data.</text>
</comment>
<keyword evidence="2" id="KW-0605">Phycobilisome</keyword>
<dbReference type="PANTHER" id="PTHR12697">
    <property type="entry name" value="PBS LYASE HEAT-LIKE PROTEIN"/>
    <property type="match status" value="1"/>
</dbReference>
<dbReference type="Proteomes" id="UP000016960">
    <property type="component" value="Unassembled WGS sequence"/>
</dbReference>
<evidence type="ECO:0000313" key="3">
    <source>
        <dbReference type="EMBL" id="ERN42787.1"/>
    </source>
</evidence>
<dbReference type="InParanoid" id="U5DPJ5"/>
<dbReference type="STRING" id="582515.KR51_00005020"/>
<evidence type="ECO:0000256" key="1">
    <source>
        <dbReference type="ARBA" id="ARBA00022549"/>
    </source>
</evidence>
<dbReference type="EMBL" id="ASSJ01000007">
    <property type="protein sequence ID" value="ERN42787.1"/>
    <property type="molecule type" value="Genomic_DNA"/>
</dbReference>
<keyword evidence="1" id="KW-0042">Antenna complex</keyword>
<evidence type="ECO:0000256" key="2">
    <source>
        <dbReference type="ARBA" id="ARBA00022738"/>
    </source>
</evidence>
<dbReference type="Pfam" id="PF03130">
    <property type="entry name" value="HEAT_PBS"/>
    <property type="match status" value="1"/>
</dbReference>
<dbReference type="InterPro" id="IPR011989">
    <property type="entry name" value="ARM-like"/>
</dbReference>
<sequence>MSTTDLKQVARDLESPNLRDRLLALVSLREVDSEAAVPLIEKVLGDESLQVRSMAIFALGVKPTDRNFGLLIELLEDPDYGIRADAAGALGYLGDERALTPLIRLFYEDTDWLVRFSAAVSIGNLRDCDPRAEAVLRDALNSEEVVIQHAAIAALGEIGAVEAVEDILRFARSDDWLVRQRLTEALGNLPTEKTVSALKFLAKDEHPQVAQSAAISLRRLEGQLLD</sequence>
<dbReference type="InterPro" id="IPR004155">
    <property type="entry name" value="PBS_lyase_HEAT"/>
</dbReference>
<dbReference type="GO" id="GO:0016491">
    <property type="term" value="F:oxidoreductase activity"/>
    <property type="evidence" value="ECO:0007669"/>
    <property type="project" value="TreeGrafter"/>
</dbReference>
<dbReference type="AlphaFoldDB" id="U5DPJ5"/>
<accession>U5DPJ5</accession>
<dbReference type="SUPFAM" id="SSF48371">
    <property type="entry name" value="ARM repeat"/>
    <property type="match status" value="1"/>
</dbReference>
<protein>
    <submittedName>
        <fullName evidence="3">HEAT domain containing protein</fullName>
    </submittedName>
</protein>
<dbReference type="RefSeq" id="WP_022604394.1">
    <property type="nucleotide sequence ID" value="NZ_ASSJ01000007.1"/>
</dbReference>
<evidence type="ECO:0000313" key="4">
    <source>
        <dbReference type="Proteomes" id="UP000016960"/>
    </source>
</evidence>
<organism evidence="3 4">
    <name type="scientific">Rubidibacter lacunae KORDI 51-2</name>
    <dbReference type="NCBI Taxonomy" id="582515"/>
    <lineage>
        <taxon>Bacteria</taxon>
        <taxon>Bacillati</taxon>
        <taxon>Cyanobacteriota</taxon>
        <taxon>Cyanophyceae</taxon>
        <taxon>Oscillatoriophycideae</taxon>
        <taxon>Chroococcales</taxon>
        <taxon>Aphanothecaceae</taxon>
        <taxon>Rubidibacter</taxon>
    </lineage>
</organism>
<dbReference type="eggNOG" id="COG1413">
    <property type="taxonomic scope" value="Bacteria"/>
</dbReference>
<dbReference type="InterPro" id="IPR016024">
    <property type="entry name" value="ARM-type_fold"/>
</dbReference>
<dbReference type="PATRIC" id="fig|582515.4.peg.571"/>
<name>U5DPJ5_9CHRO</name>
<dbReference type="SMART" id="SM00567">
    <property type="entry name" value="EZ_HEAT"/>
    <property type="match status" value="6"/>
</dbReference>
<keyword evidence="4" id="KW-1185">Reference proteome</keyword>
<dbReference type="OrthoDB" id="508269at2"/>
<proteinExistence type="predicted"/>
<reference evidence="3 4" key="1">
    <citation type="submission" date="2013-05" db="EMBL/GenBank/DDBJ databases">
        <title>Draft genome sequence of Rubidibacter lacunae KORDI 51-2.</title>
        <authorList>
            <person name="Choi D.H."/>
            <person name="Noh J.H."/>
            <person name="Kwon K.-K."/>
            <person name="Lee J.-H."/>
            <person name="Ryu J.-Y."/>
        </authorList>
    </citation>
    <scope>NUCLEOTIDE SEQUENCE [LARGE SCALE GENOMIC DNA]</scope>
    <source>
        <strain evidence="3 4">KORDI 51-2</strain>
    </source>
</reference>
<dbReference type="Gene3D" id="1.25.10.10">
    <property type="entry name" value="Leucine-rich Repeat Variant"/>
    <property type="match status" value="2"/>
</dbReference>
<dbReference type="PANTHER" id="PTHR12697:SF5">
    <property type="entry name" value="DEOXYHYPUSINE HYDROXYLASE"/>
    <property type="match status" value="1"/>
</dbReference>
<gene>
    <name evidence="3" type="ORF">KR51_00005020</name>
</gene>
<dbReference type="Pfam" id="PF13646">
    <property type="entry name" value="HEAT_2"/>
    <property type="match status" value="1"/>
</dbReference>